<comment type="caution">
    <text evidence="1">The sequence shown here is derived from an EMBL/GenBank/DDBJ whole genome shotgun (WGS) entry which is preliminary data.</text>
</comment>
<dbReference type="CDD" id="cd07812">
    <property type="entry name" value="SRPBCC"/>
    <property type="match status" value="1"/>
</dbReference>
<organism evidence="1 2">
    <name type="scientific">Sporichthya brevicatena</name>
    <dbReference type="NCBI Taxonomy" id="171442"/>
    <lineage>
        <taxon>Bacteria</taxon>
        <taxon>Bacillati</taxon>
        <taxon>Actinomycetota</taxon>
        <taxon>Actinomycetes</taxon>
        <taxon>Sporichthyales</taxon>
        <taxon>Sporichthyaceae</taxon>
        <taxon>Sporichthya</taxon>
    </lineage>
</organism>
<gene>
    <name evidence="1" type="ORF">GCM10009547_05570</name>
</gene>
<reference evidence="2" key="1">
    <citation type="journal article" date="2019" name="Int. J. Syst. Evol. Microbiol.">
        <title>The Global Catalogue of Microorganisms (GCM) 10K type strain sequencing project: providing services to taxonomists for standard genome sequencing and annotation.</title>
        <authorList>
            <consortium name="The Broad Institute Genomics Platform"/>
            <consortium name="The Broad Institute Genome Sequencing Center for Infectious Disease"/>
            <person name="Wu L."/>
            <person name="Ma J."/>
        </authorList>
    </citation>
    <scope>NUCLEOTIDE SEQUENCE [LARGE SCALE GENOMIC DNA]</scope>
    <source>
        <strain evidence="2">JCM 10671</strain>
    </source>
</reference>
<evidence type="ECO:0000313" key="1">
    <source>
        <dbReference type="EMBL" id="GAA0606503.1"/>
    </source>
</evidence>
<name>A0ABP3RAA9_9ACTN</name>
<keyword evidence="2" id="KW-1185">Reference proteome</keyword>
<dbReference type="Gene3D" id="3.30.530.20">
    <property type="match status" value="1"/>
</dbReference>
<protein>
    <recommendedName>
        <fullName evidence="3">SRPBCC family protein</fullName>
    </recommendedName>
</protein>
<evidence type="ECO:0000313" key="2">
    <source>
        <dbReference type="Proteomes" id="UP001500957"/>
    </source>
</evidence>
<sequence length="151" mass="16739">MRPIELSVDIDLPAERVWAGLVDWESHAEWMPLTHVEVVGGGAGHGEGEKFIGWTGFRPLAIADRMTITRWDPPHRLDVVKTGRLLKGNAWFEVRSLGERRSRVVWCEDLVPPFGAPGRLLTPFLSIGTRAVIGLALKRFARFAVCSEAGA</sequence>
<dbReference type="RefSeq" id="WP_344601357.1">
    <property type="nucleotide sequence ID" value="NZ_BAAAHE010000006.1"/>
</dbReference>
<dbReference type="EMBL" id="BAAAHE010000006">
    <property type="protein sequence ID" value="GAA0606503.1"/>
    <property type="molecule type" value="Genomic_DNA"/>
</dbReference>
<accession>A0ABP3RAA9</accession>
<dbReference type="InterPro" id="IPR019587">
    <property type="entry name" value="Polyketide_cyclase/dehydratase"/>
</dbReference>
<proteinExistence type="predicted"/>
<dbReference type="SUPFAM" id="SSF55961">
    <property type="entry name" value="Bet v1-like"/>
    <property type="match status" value="1"/>
</dbReference>
<dbReference type="InterPro" id="IPR023393">
    <property type="entry name" value="START-like_dom_sf"/>
</dbReference>
<evidence type="ECO:0008006" key="3">
    <source>
        <dbReference type="Google" id="ProtNLM"/>
    </source>
</evidence>
<dbReference type="Pfam" id="PF10604">
    <property type="entry name" value="Polyketide_cyc2"/>
    <property type="match status" value="1"/>
</dbReference>
<dbReference type="Proteomes" id="UP001500957">
    <property type="component" value="Unassembled WGS sequence"/>
</dbReference>